<dbReference type="Pfam" id="PF21983">
    <property type="entry name" value="NikA-like"/>
    <property type="match status" value="1"/>
</dbReference>
<dbReference type="InterPro" id="IPR053842">
    <property type="entry name" value="NikA-like"/>
</dbReference>
<accession>A0A1J5Q132</accession>
<evidence type="ECO:0008006" key="2">
    <source>
        <dbReference type="Google" id="ProtNLM"/>
    </source>
</evidence>
<evidence type="ECO:0000313" key="1">
    <source>
        <dbReference type="EMBL" id="OIQ73735.1"/>
    </source>
</evidence>
<gene>
    <name evidence="1" type="ORF">GALL_446250</name>
</gene>
<name>A0A1J5Q132_9ZZZZ</name>
<proteinExistence type="predicted"/>
<dbReference type="EMBL" id="MLJW01002755">
    <property type="protein sequence ID" value="OIQ73735.1"/>
    <property type="molecule type" value="Genomic_DNA"/>
</dbReference>
<sequence length="125" mass="13995">MKDPGEGLTRLYHFRLTEADGHLWDDKISRSGMKISEFMREAVIHNETVVVGDASSKKKRPTRTKASANPDIQKSNFLLAAISRNMNEIAHRLNSDNLVGLITPATYAAVLDELHTISNQVKEHI</sequence>
<reference evidence="1" key="1">
    <citation type="submission" date="2016-10" db="EMBL/GenBank/DDBJ databases">
        <title>Sequence of Gallionella enrichment culture.</title>
        <authorList>
            <person name="Poehlein A."/>
            <person name="Muehling M."/>
            <person name="Daniel R."/>
        </authorList>
    </citation>
    <scope>NUCLEOTIDE SEQUENCE</scope>
</reference>
<dbReference type="AlphaFoldDB" id="A0A1J5Q132"/>
<organism evidence="1">
    <name type="scientific">mine drainage metagenome</name>
    <dbReference type="NCBI Taxonomy" id="410659"/>
    <lineage>
        <taxon>unclassified sequences</taxon>
        <taxon>metagenomes</taxon>
        <taxon>ecological metagenomes</taxon>
    </lineage>
</organism>
<comment type="caution">
    <text evidence="1">The sequence shown here is derived from an EMBL/GenBank/DDBJ whole genome shotgun (WGS) entry which is preliminary data.</text>
</comment>
<protein>
    <recommendedName>
        <fullName evidence="2">Bacterial mobilisation domain-containing protein</fullName>
    </recommendedName>
</protein>